<protein>
    <submittedName>
        <fullName evidence="1">Uncharacterized protein</fullName>
    </submittedName>
</protein>
<gene>
    <name evidence="1" type="ORF">BU23DRAFT_484812</name>
</gene>
<dbReference type="GO" id="GO:0019441">
    <property type="term" value="P:L-tryptophan catabolic process to kynurenine"/>
    <property type="evidence" value="ECO:0007669"/>
    <property type="project" value="InterPro"/>
</dbReference>
<feature type="non-terminal residue" evidence="1">
    <location>
        <position position="1"/>
    </location>
</feature>
<name>A0A6A5UTF4_9PLEO</name>
<dbReference type="EMBL" id="ML976738">
    <property type="protein sequence ID" value="KAF1967022.1"/>
    <property type="molecule type" value="Genomic_DNA"/>
</dbReference>
<evidence type="ECO:0000313" key="2">
    <source>
        <dbReference type="Proteomes" id="UP000800036"/>
    </source>
</evidence>
<accession>A0A6A5UTF4</accession>
<dbReference type="InterPro" id="IPR037175">
    <property type="entry name" value="KFase_sf"/>
</dbReference>
<dbReference type="GO" id="GO:0004061">
    <property type="term" value="F:arylformamidase activity"/>
    <property type="evidence" value="ECO:0007669"/>
    <property type="project" value="InterPro"/>
</dbReference>
<reference evidence="1" key="1">
    <citation type="journal article" date="2020" name="Stud. Mycol.">
        <title>101 Dothideomycetes genomes: a test case for predicting lifestyles and emergence of pathogens.</title>
        <authorList>
            <person name="Haridas S."/>
            <person name="Albert R."/>
            <person name="Binder M."/>
            <person name="Bloem J."/>
            <person name="Labutti K."/>
            <person name="Salamov A."/>
            <person name="Andreopoulos B."/>
            <person name="Baker S."/>
            <person name="Barry K."/>
            <person name="Bills G."/>
            <person name="Bluhm B."/>
            <person name="Cannon C."/>
            <person name="Castanera R."/>
            <person name="Culley D."/>
            <person name="Daum C."/>
            <person name="Ezra D."/>
            <person name="Gonzalez J."/>
            <person name="Henrissat B."/>
            <person name="Kuo A."/>
            <person name="Liang C."/>
            <person name="Lipzen A."/>
            <person name="Lutzoni F."/>
            <person name="Magnuson J."/>
            <person name="Mondo S."/>
            <person name="Nolan M."/>
            <person name="Ohm R."/>
            <person name="Pangilinan J."/>
            <person name="Park H.-J."/>
            <person name="Ramirez L."/>
            <person name="Alfaro M."/>
            <person name="Sun H."/>
            <person name="Tritt A."/>
            <person name="Yoshinaga Y."/>
            <person name="Zwiers L.-H."/>
            <person name="Turgeon B."/>
            <person name="Goodwin S."/>
            <person name="Spatafora J."/>
            <person name="Crous P."/>
            <person name="Grigoriev I."/>
        </authorList>
    </citation>
    <scope>NUCLEOTIDE SEQUENCE</scope>
    <source>
        <strain evidence="1">CBS 107.79</strain>
    </source>
</reference>
<keyword evidence="2" id="KW-1185">Reference proteome</keyword>
<organism evidence="1 2">
    <name type="scientific">Bimuria novae-zelandiae CBS 107.79</name>
    <dbReference type="NCBI Taxonomy" id="1447943"/>
    <lineage>
        <taxon>Eukaryota</taxon>
        <taxon>Fungi</taxon>
        <taxon>Dikarya</taxon>
        <taxon>Ascomycota</taxon>
        <taxon>Pezizomycotina</taxon>
        <taxon>Dothideomycetes</taxon>
        <taxon>Pleosporomycetidae</taxon>
        <taxon>Pleosporales</taxon>
        <taxon>Massarineae</taxon>
        <taxon>Didymosphaeriaceae</taxon>
        <taxon>Bimuria</taxon>
    </lineage>
</organism>
<evidence type="ECO:0000313" key="1">
    <source>
        <dbReference type="EMBL" id="KAF1967022.1"/>
    </source>
</evidence>
<proteinExistence type="predicted"/>
<dbReference type="AlphaFoldDB" id="A0A6A5UTF4"/>
<dbReference type="Gene3D" id="3.50.30.50">
    <property type="entry name" value="Putative cyclase"/>
    <property type="match status" value="1"/>
</dbReference>
<dbReference type="Proteomes" id="UP000800036">
    <property type="component" value="Unassembled WGS sequence"/>
</dbReference>
<dbReference type="OrthoDB" id="3683765at2759"/>
<sequence length="54" mass="5827">LTVTGWGQIILEFLDLEQLATSLHDANRSTFFLTTQPVNKKGGVASPPNAMAII</sequence>